<dbReference type="Pfam" id="PF00078">
    <property type="entry name" value="RVT_1"/>
    <property type="match status" value="1"/>
</dbReference>
<gene>
    <name evidence="2" type="ORF">KB449_18010</name>
</gene>
<dbReference type="InterPro" id="IPR000477">
    <property type="entry name" value="RT_dom"/>
</dbReference>
<evidence type="ECO:0000313" key="3">
    <source>
        <dbReference type="Proteomes" id="UP001161691"/>
    </source>
</evidence>
<dbReference type="Gene3D" id="3.30.70.270">
    <property type="match status" value="1"/>
</dbReference>
<proteinExistence type="predicted"/>
<reference evidence="2" key="1">
    <citation type="submission" date="2023-04" db="EMBL/GenBank/DDBJ databases">
        <title>Comparative genomic analysis of Cohnella hashimotonis sp. nov., isolated from the International Space Station.</title>
        <authorList>
            <person name="Venkateswaran K."/>
            <person name="Simpson A."/>
        </authorList>
    </citation>
    <scope>NUCLEOTIDE SEQUENCE</scope>
    <source>
        <strain evidence="2">F6_2S_P_1</strain>
    </source>
</reference>
<protein>
    <submittedName>
        <fullName evidence="2">Reverse transcriptase domain-containing protein</fullName>
    </submittedName>
</protein>
<feature type="domain" description="Reverse transcriptase" evidence="1">
    <location>
        <begin position="47"/>
        <end position="287"/>
    </location>
</feature>
<keyword evidence="2" id="KW-0808">Transferase</keyword>
<dbReference type="RefSeq" id="WP_282909686.1">
    <property type="nucleotide sequence ID" value="NZ_JAGRPV010000001.1"/>
</dbReference>
<dbReference type="PANTHER" id="PTHR34047">
    <property type="entry name" value="NUCLEAR INTRON MATURASE 1, MITOCHONDRIAL-RELATED"/>
    <property type="match status" value="1"/>
</dbReference>
<dbReference type="InterPro" id="IPR051083">
    <property type="entry name" value="GrpII_Intron_Splice-Mob/Def"/>
</dbReference>
<dbReference type="PANTHER" id="PTHR34047:SF3">
    <property type="entry name" value="BLR2052 PROTEIN"/>
    <property type="match status" value="1"/>
</dbReference>
<name>A0ABT6TJ73_9BACL</name>
<dbReference type="CDD" id="cd01651">
    <property type="entry name" value="RT_G2_intron"/>
    <property type="match status" value="1"/>
</dbReference>
<accession>A0ABT6TJ73</accession>
<keyword evidence="3" id="KW-1185">Reference proteome</keyword>
<comment type="caution">
    <text evidence="2">The sequence shown here is derived from an EMBL/GenBank/DDBJ whole genome shotgun (WGS) entry which is preliminary data.</text>
</comment>
<dbReference type="Proteomes" id="UP001161691">
    <property type="component" value="Unassembled WGS sequence"/>
</dbReference>
<dbReference type="SUPFAM" id="SSF56672">
    <property type="entry name" value="DNA/RNA polymerases"/>
    <property type="match status" value="1"/>
</dbReference>
<organism evidence="2 3">
    <name type="scientific">Cohnella hashimotonis</name>
    <dbReference type="NCBI Taxonomy" id="2826895"/>
    <lineage>
        <taxon>Bacteria</taxon>
        <taxon>Bacillati</taxon>
        <taxon>Bacillota</taxon>
        <taxon>Bacilli</taxon>
        <taxon>Bacillales</taxon>
        <taxon>Paenibacillaceae</taxon>
        <taxon>Cohnella</taxon>
    </lineage>
</organism>
<dbReference type="InterPro" id="IPR043502">
    <property type="entry name" value="DNA/RNA_pol_sf"/>
</dbReference>
<dbReference type="EMBL" id="JAGRPV010000001">
    <property type="protein sequence ID" value="MDI4646875.1"/>
    <property type="molecule type" value="Genomic_DNA"/>
</dbReference>
<evidence type="ECO:0000313" key="2">
    <source>
        <dbReference type="EMBL" id="MDI4646875.1"/>
    </source>
</evidence>
<dbReference type="InterPro" id="IPR043128">
    <property type="entry name" value="Rev_trsase/Diguanyl_cyclase"/>
</dbReference>
<evidence type="ECO:0000259" key="1">
    <source>
        <dbReference type="PROSITE" id="PS50878"/>
    </source>
</evidence>
<dbReference type="PROSITE" id="PS50878">
    <property type="entry name" value="RT_POL"/>
    <property type="match status" value="1"/>
</dbReference>
<sequence length="308" mass="35702">MKRARFQISPRLIREAFKQSRKTKVVGVDGQTIQDYKRNLAQRLREQRDQLTSGTYRPSAVRKVYIPKRKGGKRAIGIPTVKDFIVQTMLKNELYPRLEGLFHPNSYGHRQKRQAREEAIRTAGVRCLRYNWAVVLDIRSFGDSVDHRLLMNMLKRHIRNRWVLLYTERTIKSPERTRSGALIQKKKGLAQGNKLNFLLGNFYLHGIFDTWMQKNRPHVPFERYTDDILCHCKSEAEAKSLLKQIRSRLKAHGLVAHPDKTKIVYCKDGTRKGSYPNVKFDYLGTSFQSRSVKSASGKATARFSPARG</sequence>
<dbReference type="GO" id="GO:0003964">
    <property type="term" value="F:RNA-directed DNA polymerase activity"/>
    <property type="evidence" value="ECO:0007669"/>
    <property type="project" value="UniProtKB-KW"/>
</dbReference>
<keyword evidence="2" id="KW-0695">RNA-directed DNA polymerase</keyword>
<keyword evidence="2" id="KW-0548">Nucleotidyltransferase</keyword>